<dbReference type="PANTHER" id="PTHR46529">
    <property type="entry name" value="TRNA WYBUTOSINE-SYNTHESIZING PROTEIN 4"/>
    <property type="match status" value="1"/>
</dbReference>
<keyword evidence="8" id="KW-0808">Transferase</keyword>
<evidence type="ECO:0000256" key="16">
    <source>
        <dbReference type="SAM" id="MobiDB-lite"/>
    </source>
</evidence>
<dbReference type="EC" id="2.1.1.290" evidence="5"/>
<dbReference type="InterPro" id="IPR007213">
    <property type="entry name" value="Ppm1/Ppm2/Tcmp"/>
</dbReference>
<comment type="caution">
    <text evidence="18">The sequence shown here is derived from an EMBL/GenBank/DDBJ whole genome shotgun (WGS) entry which is preliminary data.</text>
</comment>
<evidence type="ECO:0000256" key="1">
    <source>
        <dbReference type="ARBA" id="ARBA00001806"/>
    </source>
</evidence>
<comment type="catalytic activity">
    <reaction evidence="15">
        <text>7-[(3S)-(3-amino-3-methoxycarbonyl)propyl]wyosine(37) in tRNA(Phe) + S-adenosyl-L-methionine + CO2 = wybutosine(37) in tRNA(Phe) + S-adenosyl-L-homocysteine + 2 H(+)</text>
        <dbReference type="Rhea" id="RHEA:37119"/>
        <dbReference type="Rhea" id="RHEA-COMP:11844"/>
        <dbReference type="Rhea" id="RHEA-COMP:11847"/>
        <dbReference type="ChEBI" id="CHEBI:15378"/>
        <dbReference type="ChEBI" id="CHEBI:16526"/>
        <dbReference type="ChEBI" id="CHEBI:57856"/>
        <dbReference type="ChEBI" id="CHEBI:59789"/>
        <dbReference type="ChEBI" id="CHEBI:73544"/>
        <dbReference type="ChEBI" id="CHEBI:74275"/>
        <dbReference type="EC" id="2.3.1.231"/>
    </reaction>
</comment>
<name>A0A9P4S9M9_9PEZI</name>
<dbReference type="OrthoDB" id="47172at2759"/>
<dbReference type="Gene3D" id="2.60.120.650">
    <property type="entry name" value="Cupin"/>
    <property type="match status" value="1"/>
</dbReference>
<dbReference type="InterPro" id="IPR011043">
    <property type="entry name" value="Gal_Oxase/kelch_b-propeller"/>
</dbReference>
<dbReference type="InterPro" id="IPR029063">
    <property type="entry name" value="SAM-dependent_MTases_sf"/>
</dbReference>
<evidence type="ECO:0000256" key="12">
    <source>
        <dbReference type="ARBA" id="ARBA00029750"/>
    </source>
</evidence>
<evidence type="ECO:0000256" key="8">
    <source>
        <dbReference type="ARBA" id="ARBA00022679"/>
    </source>
</evidence>
<keyword evidence="9" id="KW-0949">S-adenosyl-L-methionine</keyword>
<protein>
    <recommendedName>
        <fullName evidence="6">tRNA wybutosine-synthesizing protein 4</fullName>
        <ecNumber evidence="5">2.1.1.290</ecNumber>
        <ecNumber evidence="4">2.3.1.231</ecNumber>
    </recommendedName>
    <alternativeName>
        <fullName evidence="13">Leucine carboxyl methyltransferase 2</fullName>
    </alternativeName>
    <alternativeName>
        <fullName evidence="14">tRNA(Phe) (7-(3-amino-3-(methoxycarbonyl)propyl)wyosine(37)-N)-methoxycarbonyltransferase</fullName>
    </alternativeName>
    <alternativeName>
        <fullName evidence="12">tRNA(Phe) (7-(3-amino-3-carboxypropyl)wyosine(37)-O)-methyltransferase</fullName>
    </alternativeName>
</protein>
<comment type="catalytic activity">
    <reaction evidence="1">
        <text>7-[(3S)-3-amino-3-carboxypropyl]wyosine(37) in tRNA(Phe) + S-adenosyl-L-methionine = 7-[(3S)-(3-amino-3-methoxycarbonyl)propyl]wyosine(37) in tRNA(Phe) + S-adenosyl-L-homocysteine</text>
        <dbReference type="Rhea" id="RHEA:36903"/>
        <dbReference type="Rhea" id="RHEA-COMP:10379"/>
        <dbReference type="Rhea" id="RHEA-COMP:11844"/>
        <dbReference type="ChEBI" id="CHEBI:57856"/>
        <dbReference type="ChEBI" id="CHEBI:59789"/>
        <dbReference type="ChEBI" id="CHEBI:73543"/>
        <dbReference type="ChEBI" id="CHEBI:74275"/>
        <dbReference type="EC" id="2.1.1.290"/>
    </reaction>
</comment>
<comment type="similarity">
    <text evidence="3">Belongs to the methyltransferase superfamily. LCMT family.</text>
</comment>
<comment type="function">
    <text evidence="11">Probable S-adenosyl-L-methionine-dependent methyltransferase that acts as a component of the wybutosine biosynthesis pathway. Wybutosine is a hyper modified guanosine with a tricyclic base found at the 3'-position adjacent to the anticodon of eukaryotic phenylalanine tRNA. May methylate the carboxyl group of leucine residues to form alpha-leucine ester residues.</text>
</comment>
<keyword evidence="19" id="KW-1185">Reference proteome</keyword>
<dbReference type="EMBL" id="MU006096">
    <property type="protein sequence ID" value="KAF2838643.1"/>
    <property type="molecule type" value="Genomic_DNA"/>
</dbReference>
<evidence type="ECO:0000256" key="6">
    <source>
        <dbReference type="ARBA" id="ARBA00018045"/>
    </source>
</evidence>
<dbReference type="SUPFAM" id="SSF53335">
    <property type="entry name" value="S-adenosyl-L-methionine-dependent methyltransferases"/>
    <property type="match status" value="1"/>
</dbReference>
<dbReference type="Gene3D" id="2.120.10.80">
    <property type="entry name" value="Kelch-type beta propeller"/>
    <property type="match status" value="1"/>
</dbReference>
<accession>A0A9P4S9M9</accession>
<evidence type="ECO:0000256" key="7">
    <source>
        <dbReference type="ARBA" id="ARBA00022603"/>
    </source>
</evidence>
<evidence type="ECO:0000256" key="13">
    <source>
        <dbReference type="ARBA" id="ARBA00030231"/>
    </source>
</evidence>
<keyword evidence="7" id="KW-0489">Methyltransferase</keyword>
<feature type="region of interest" description="Disordered" evidence="16">
    <location>
        <begin position="706"/>
        <end position="726"/>
    </location>
</feature>
<evidence type="ECO:0000256" key="11">
    <source>
        <dbReference type="ARBA" id="ARBA00025588"/>
    </source>
</evidence>
<dbReference type="GO" id="GO:0030488">
    <property type="term" value="P:tRNA methylation"/>
    <property type="evidence" value="ECO:0007669"/>
    <property type="project" value="TreeGrafter"/>
</dbReference>
<gene>
    <name evidence="18" type="ORF">M501DRAFT_1004427</name>
</gene>
<organism evidence="18 19">
    <name type="scientific">Patellaria atrata CBS 101060</name>
    <dbReference type="NCBI Taxonomy" id="1346257"/>
    <lineage>
        <taxon>Eukaryota</taxon>
        <taxon>Fungi</taxon>
        <taxon>Dikarya</taxon>
        <taxon>Ascomycota</taxon>
        <taxon>Pezizomycotina</taxon>
        <taxon>Dothideomycetes</taxon>
        <taxon>Dothideomycetes incertae sedis</taxon>
        <taxon>Patellariales</taxon>
        <taxon>Patellariaceae</taxon>
        <taxon>Patellaria</taxon>
    </lineage>
</organism>
<evidence type="ECO:0000256" key="15">
    <source>
        <dbReference type="ARBA" id="ARBA00049250"/>
    </source>
</evidence>
<reference evidence="18" key="1">
    <citation type="journal article" date="2020" name="Stud. Mycol.">
        <title>101 Dothideomycetes genomes: a test case for predicting lifestyles and emergence of pathogens.</title>
        <authorList>
            <person name="Haridas S."/>
            <person name="Albert R."/>
            <person name="Binder M."/>
            <person name="Bloem J."/>
            <person name="Labutti K."/>
            <person name="Salamov A."/>
            <person name="Andreopoulos B."/>
            <person name="Baker S."/>
            <person name="Barry K."/>
            <person name="Bills G."/>
            <person name="Bluhm B."/>
            <person name="Cannon C."/>
            <person name="Castanera R."/>
            <person name="Culley D."/>
            <person name="Daum C."/>
            <person name="Ezra D."/>
            <person name="Gonzalez J."/>
            <person name="Henrissat B."/>
            <person name="Kuo A."/>
            <person name="Liang C."/>
            <person name="Lipzen A."/>
            <person name="Lutzoni F."/>
            <person name="Magnuson J."/>
            <person name="Mondo S."/>
            <person name="Nolan M."/>
            <person name="Ohm R."/>
            <person name="Pangilinan J."/>
            <person name="Park H.-J."/>
            <person name="Ramirez L."/>
            <person name="Alfaro M."/>
            <person name="Sun H."/>
            <person name="Tritt A."/>
            <person name="Yoshinaga Y."/>
            <person name="Zwiers L.-H."/>
            <person name="Turgeon B."/>
            <person name="Goodwin S."/>
            <person name="Spatafora J."/>
            <person name="Crous P."/>
            <person name="Grigoriev I."/>
        </authorList>
    </citation>
    <scope>NUCLEOTIDE SEQUENCE</scope>
    <source>
        <strain evidence="18">CBS 101060</strain>
    </source>
</reference>
<dbReference type="InterPro" id="IPR015915">
    <property type="entry name" value="Kelch-typ_b-propeller"/>
</dbReference>
<dbReference type="Pfam" id="PF13418">
    <property type="entry name" value="Beta-prop_TYW4"/>
    <property type="match status" value="1"/>
</dbReference>
<dbReference type="Proteomes" id="UP000799429">
    <property type="component" value="Unassembled WGS sequence"/>
</dbReference>
<evidence type="ECO:0000256" key="9">
    <source>
        <dbReference type="ARBA" id="ARBA00022691"/>
    </source>
</evidence>
<dbReference type="InterPro" id="IPR003347">
    <property type="entry name" value="JmjC_dom"/>
</dbReference>
<evidence type="ECO:0000313" key="19">
    <source>
        <dbReference type="Proteomes" id="UP000799429"/>
    </source>
</evidence>
<evidence type="ECO:0000256" key="2">
    <source>
        <dbReference type="ARBA" id="ARBA00004797"/>
    </source>
</evidence>
<dbReference type="InterPro" id="IPR041667">
    <property type="entry name" value="Cupin_8"/>
</dbReference>
<dbReference type="PROSITE" id="PS51184">
    <property type="entry name" value="JMJC"/>
    <property type="match status" value="1"/>
</dbReference>
<keyword evidence="10" id="KW-0819">tRNA processing</keyword>
<dbReference type="Gene3D" id="3.40.50.150">
    <property type="entry name" value="Vaccinia Virus protein VP39"/>
    <property type="match status" value="1"/>
</dbReference>
<dbReference type="SUPFAM" id="SSF51197">
    <property type="entry name" value="Clavaminate synthase-like"/>
    <property type="match status" value="1"/>
</dbReference>
<feature type="domain" description="JmjC" evidence="17">
    <location>
        <begin position="845"/>
        <end position="989"/>
    </location>
</feature>
<proteinExistence type="inferred from homology"/>
<evidence type="ECO:0000256" key="4">
    <source>
        <dbReference type="ARBA" id="ARBA00012155"/>
    </source>
</evidence>
<evidence type="ECO:0000259" key="17">
    <source>
        <dbReference type="PROSITE" id="PS51184"/>
    </source>
</evidence>
<evidence type="ECO:0000256" key="14">
    <source>
        <dbReference type="ARBA" id="ARBA00030847"/>
    </source>
</evidence>
<dbReference type="Pfam" id="PF04072">
    <property type="entry name" value="LCM"/>
    <property type="match status" value="1"/>
</dbReference>
<dbReference type="FunFam" id="2.60.120.650:FF:000043">
    <property type="entry name" value="tRNA wybutosine-synthesizing protein 4"/>
    <property type="match status" value="1"/>
</dbReference>
<dbReference type="Gene3D" id="6.10.140.1470">
    <property type="match status" value="1"/>
</dbReference>
<evidence type="ECO:0000256" key="10">
    <source>
        <dbReference type="ARBA" id="ARBA00022694"/>
    </source>
</evidence>
<dbReference type="GO" id="GO:0008175">
    <property type="term" value="F:tRNA methyltransferase activity"/>
    <property type="evidence" value="ECO:0007669"/>
    <property type="project" value="TreeGrafter"/>
</dbReference>
<dbReference type="SMART" id="SM00558">
    <property type="entry name" value="JmjC"/>
    <property type="match status" value="1"/>
</dbReference>
<sequence>MKKLPRIGAKSPKERRDEAIIETNSHSIVSKRSVERLYYGPNSQFFRPFVQKPERRSPLINRGYWLRMRVIEHVVQQFLKRTSGNSNTIINLGCGYDPLPFQILHQYPKLCLQTTFVDVDYPQLMQKKKEIILNDDHLSNILKGHKVDDDSSETAPLISDHYAAVSCDLKNLQPLEQFLRKSGLEYSTILFISEVSITYMDVNASDSVIRWTNRYKEVCFCLLEQILPDGPGHPFAETMLKHFNKLQTPIHAVQKYPRIADQISRFLELGWPNVEARTLWDLWADLSFISPKERLALDLVEPFDEWEEFALFGQHYFLLVSTTKSDKLQGLSQCARGSPIPSMSTETQLTDTISQIHFSNVYKSVPQRYGSASNFGQTQVVLHGGLGRKGRTSEATVYSESSSEPIILGSSKFSLMCHTLTEIGDAGSRRYLLVGGRTSPNRVSPCCWLTSGGNYRPVADIQPARYRHCAIRLGSITTRLHSWGVLVFGGKTSSGTVLSDWKLMLDGEEWRDITPSEGSPGPSFGACLIETAPNRGIVLGGMDATGRIMEKIWHWQLDLTMENPLQIEDITIKLAKGQLQRWARFGANICRSKWGILLIGGISTSHLVEEREEVILLDNELASYCTFPYSREGPRPLLIGASSVTISPGKIMVMGGGAVCFSFGAYWNSGPYLLCERKDETLEANNTLEDTWSRYNNNTISGEISQKWSSDDQKKETIHRKPRDGATPNKTLTSFINIVPRVRLDSVIEFENILAKAHPVILEGLEIGSCIRLWDSEYLESKIGGDRTVVVHDSPSNRMTFQNKNFSYSKMQFSKFIRSVSNGDKLYLRSLSASKPVAKPTNLKDDFPTIAADFRLPDVLQYVRDNIHSSPLRISGPVTLWLHYDVLANVLCQIRGEKVLRLYHPSDVKHLKIASGASSSDIDVFTTDRLEVRGVHAYEAQLHPGDILFIPPCWPHTAKPTNGLSVAVNVFFRNLETGYAPGKDVYGNRDLQGYENGRRDVERIKESFKDVPKDVARFYLSRLAMELMGEE</sequence>
<dbReference type="GO" id="GO:0031591">
    <property type="term" value="P:wybutosine biosynthetic process"/>
    <property type="evidence" value="ECO:0007669"/>
    <property type="project" value="TreeGrafter"/>
</dbReference>
<dbReference type="EC" id="2.3.1.231" evidence="4"/>
<dbReference type="PANTHER" id="PTHR46529:SF1">
    <property type="entry name" value="TRNA WYBUTOSINE-SYNTHESIZING PROTEIN 4"/>
    <property type="match status" value="1"/>
</dbReference>
<evidence type="ECO:0000256" key="3">
    <source>
        <dbReference type="ARBA" id="ARBA00010703"/>
    </source>
</evidence>
<dbReference type="Pfam" id="PF13621">
    <property type="entry name" value="Cupin_8"/>
    <property type="match status" value="1"/>
</dbReference>
<evidence type="ECO:0000256" key="5">
    <source>
        <dbReference type="ARBA" id="ARBA00012779"/>
    </source>
</evidence>
<dbReference type="SUPFAM" id="SSF50965">
    <property type="entry name" value="Galactose oxidase, central domain"/>
    <property type="match status" value="1"/>
</dbReference>
<evidence type="ECO:0000313" key="18">
    <source>
        <dbReference type="EMBL" id="KAF2838643.1"/>
    </source>
</evidence>
<comment type="pathway">
    <text evidence="2">tRNA modification; wybutosine-tRNA(Phe) biosynthesis.</text>
</comment>
<dbReference type="AlphaFoldDB" id="A0A9P4S9M9"/>